<dbReference type="KEGG" id="dfa:DFA_10639"/>
<protein>
    <submittedName>
        <fullName evidence="1">Uncharacterized protein</fullName>
    </submittedName>
</protein>
<sequence>MCHGGQISNMMHEYIAGERNSLEGVGSIIFLKSPASSSSSPSTSLNLKDIITNIQDCIFTIKTDIF</sequence>
<proteinExistence type="predicted"/>
<dbReference type="Proteomes" id="UP000007797">
    <property type="component" value="Unassembled WGS sequence"/>
</dbReference>
<accession>F4QAZ4</accession>
<evidence type="ECO:0000313" key="1">
    <source>
        <dbReference type="EMBL" id="EGG14766.1"/>
    </source>
</evidence>
<keyword evidence="2" id="KW-1185">Reference proteome</keyword>
<dbReference type="AlphaFoldDB" id="F4QAZ4"/>
<dbReference type="RefSeq" id="XP_004351282.1">
    <property type="nucleotide sequence ID" value="XM_004351230.1"/>
</dbReference>
<name>F4QAZ4_CACFS</name>
<organism evidence="1 2">
    <name type="scientific">Cavenderia fasciculata</name>
    <name type="common">Slime mold</name>
    <name type="synonym">Dictyostelium fasciculatum</name>
    <dbReference type="NCBI Taxonomy" id="261658"/>
    <lineage>
        <taxon>Eukaryota</taxon>
        <taxon>Amoebozoa</taxon>
        <taxon>Evosea</taxon>
        <taxon>Eumycetozoa</taxon>
        <taxon>Dictyostelia</taxon>
        <taxon>Acytosteliales</taxon>
        <taxon>Cavenderiaceae</taxon>
        <taxon>Cavenderia</taxon>
    </lineage>
</organism>
<dbReference type="GeneID" id="14866817"/>
<gene>
    <name evidence="1" type="ORF">DFA_10639</name>
</gene>
<reference evidence="2" key="1">
    <citation type="journal article" date="2011" name="Genome Res.">
        <title>Phylogeny-wide analysis of social amoeba genomes highlights ancient origins for complex intercellular communication.</title>
        <authorList>
            <person name="Heidel A.J."/>
            <person name="Lawal H.M."/>
            <person name="Felder M."/>
            <person name="Schilde C."/>
            <person name="Helps N.R."/>
            <person name="Tunggal B."/>
            <person name="Rivero F."/>
            <person name="John U."/>
            <person name="Schleicher M."/>
            <person name="Eichinger L."/>
            <person name="Platzer M."/>
            <person name="Noegel A.A."/>
            <person name="Schaap P."/>
            <person name="Gloeckner G."/>
        </authorList>
    </citation>
    <scope>NUCLEOTIDE SEQUENCE [LARGE SCALE GENOMIC DNA]</scope>
    <source>
        <strain evidence="2">SH3</strain>
    </source>
</reference>
<evidence type="ECO:0000313" key="2">
    <source>
        <dbReference type="Proteomes" id="UP000007797"/>
    </source>
</evidence>
<dbReference type="EMBL" id="GL883027">
    <property type="protein sequence ID" value="EGG14766.1"/>
    <property type="molecule type" value="Genomic_DNA"/>
</dbReference>